<dbReference type="Pfam" id="PF19690">
    <property type="entry name" value="DUF6191"/>
    <property type="match status" value="1"/>
</dbReference>
<evidence type="ECO:0000313" key="2">
    <source>
        <dbReference type="EMBL" id="GAA2016515.1"/>
    </source>
</evidence>
<keyword evidence="3" id="KW-1185">Reference proteome</keyword>
<dbReference type="InterPro" id="IPR045684">
    <property type="entry name" value="DUF6191"/>
</dbReference>
<keyword evidence="1" id="KW-0812">Transmembrane</keyword>
<keyword evidence="1" id="KW-0472">Membrane</keyword>
<name>A0ABP5F828_9ACTN</name>
<dbReference type="EMBL" id="BAAAQN010000004">
    <property type="protein sequence ID" value="GAA2016515.1"/>
    <property type="molecule type" value="Genomic_DNA"/>
</dbReference>
<keyword evidence="1" id="KW-1133">Transmembrane helix</keyword>
<dbReference type="Proteomes" id="UP001500751">
    <property type="component" value="Unassembled WGS sequence"/>
</dbReference>
<evidence type="ECO:0000313" key="3">
    <source>
        <dbReference type="Proteomes" id="UP001500751"/>
    </source>
</evidence>
<organism evidence="2 3">
    <name type="scientific">Catenulispora yoronensis</name>
    <dbReference type="NCBI Taxonomy" id="450799"/>
    <lineage>
        <taxon>Bacteria</taxon>
        <taxon>Bacillati</taxon>
        <taxon>Actinomycetota</taxon>
        <taxon>Actinomycetes</taxon>
        <taxon>Catenulisporales</taxon>
        <taxon>Catenulisporaceae</taxon>
        <taxon>Catenulispora</taxon>
    </lineage>
</organism>
<gene>
    <name evidence="2" type="ORF">GCM10009839_10140</name>
</gene>
<dbReference type="RefSeq" id="WP_344664302.1">
    <property type="nucleotide sequence ID" value="NZ_BAAAQN010000004.1"/>
</dbReference>
<comment type="caution">
    <text evidence="2">The sequence shown here is derived from an EMBL/GenBank/DDBJ whole genome shotgun (WGS) entry which is preliminary data.</text>
</comment>
<evidence type="ECO:0000256" key="1">
    <source>
        <dbReference type="SAM" id="Phobius"/>
    </source>
</evidence>
<accession>A0ABP5F828</accession>
<reference evidence="3" key="1">
    <citation type="journal article" date="2019" name="Int. J. Syst. Evol. Microbiol.">
        <title>The Global Catalogue of Microorganisms (GCM) 10K type strain sequencing project: providing services to taxonomists for standard genome sequencing and annotation.</title>
        <authorList>
            <consortium name="The Broad Institute Genomics Platform"/>
            <consortium name="The Broad Institute Genome Sequencing Center for Infectious Disease"/>
            <person name="Wu L."/>
            <person name="Ma J."/>
        </authorList>
    </citation>
    <scope>NUCLEOTIDE SEQUENCE [LARGE SCALE GENOMIC DNA]</scope>
    <source>
        <strain evidence="3">JCM 16014</strain>
    </source>
</reference>
<protein>
    <submittedName>
        <fullName evidence="2">Uncharacterized protein</fullName>
    </submittedName>
</protein>
<feature type="transmembrane region" description="Helical" evidence="1">
    <location>
        <begin position="6"/>
        <end position="26"/>
    </location>
</feature>
<proteinExistence type="predicted"/>
<sequence length="99" mass="10765">MLGPASGYLLTAAAVLTVAAYLYRILTRRDRGTPEKAMSIVIGELDGLFSPGSIHWQQEKQRIAMMRDNPESGDPPFGPIDLVSGKVVIRQPTEEPAAE</sequence>